<evidence type="ECO:0000313" key="9">
    <source>
        <dbReference type="Proteomes" id="UP001139344"/>
    </source>
</evidence>
<comment type="catalytic activity">
    <reaction evidence="6">
        <text>adenosine(37) in tRNA1(Val) + S-adenosyl-L-methionine = N(6)-methyladenosine(37) in tRNA1(Val) + S-adenosyl-L-homocysteine + H(+)</text>
        <dbReference type="Rhea" id="RHEA:43160"/>
        <dbReference type="Rhea" id="RHEA-COMP:10369"/>
        <dbReference type="Rhea" id="RHEA-COMP:10370"/>
        <dbReference type="ChEBI" id="CHEBI:15378"/>
        <dbReference type="ChEBI" id="CHEBI:57856"/>
        <dbReference type="ChEBI" id="CHEBI:59789"/>
        <dbReference type="ChEBI" id="CHEBI:74411"/>
        <dbReference type="ChEBI" id="CHEBI:74449"/>
        <dbReference type="EC" id="2.1.1.223"/>
    </reaction>
</comment>
<dbReference type="Gene3D" id="3.40.50.150">
    <property type="entry name" value="Vaccinia Virus protein VP39"/>
    <property type="match status" value="1"/>
</dbReference>
<sequence length="240" mass="27318">MSDQAFKFKQFSIDQDRCAMKIGTDGVLLGAWSSLEHSPKSILDIGTGTGLISLMMAQRSDAPLIDALEIEENAYEQAVENFEKSDWGDRLFCYHAGFDEFVDEMQDEEKYDLIISNPPFHSEDYKTGDENRDQARFSDALPLTELIEGASLLLSEKGHFDLIIPFSEEQKAIEIASSHSLFPNKITRVKGTKESPVKRSLISLCFDKKDTVVDELILEISRHNYTKEFKDLVKDFYLKL</sequence>
<evidence type="ECO:0000256" key="3">
    <source>
        <dbReference type="ARBA" id="ARBA00022679"/>
    </source>
</evidence>
<comment type="subcellular location">
    <subcellularLocation>
        <location evidence="6">Cytoplasm</location>
    </subcellularLocation>
</comment>
<dbReference type="GO" id="GO:0003676">
    <property type="term" value="F:nucleic acid binding"/>
    <property type="evidence" value="ECO:0007669"/>
    <property type="project" value="InterPro"/>
</dbReference>
<dbReference type="AlphaFoldDB" id="A0A9X1UWI9"/>
<comment type="function">
    <text evidence="6">Specifically methylates the adenine in position 37 of tRNA(1)(Val) (anticodon cmo5UAC).</text>
</comment>
<evidence type="ECO:0000313" key="8">
    <source>
        <dbReference type="EMBL" id="MCG9971589.1"/>
    </source>
</evidence>
<dbReference type="PANTHER" id="PTHR47739:SF1">
    <property type="entry name" value="TRNA1(VAL) (ADENINE(37)-N6)-METHYLTRANSFERASE"/>
    <property type="match status" value="1"/>
</dbReference>
<proteinExistence type="inferred from homology"/>
<dbReference type="Pfam" id="PF05175">
    <property type="entry name" value="MTS"/>
    <property type="match status" value="1"/>
</dbReference>
<keyword evidence="5 6" id="KW-0819">tRNA processing</keyword>
<evidence type="ECO:0000256" key="4">
    <source>
        <dbReference type="ARBA" id="ARBA00022691"/>
    </source>
</evidence>
<protein>
    <recommendedName>
        <fullName evidence="6">tRNA1(Val) (adenine(37)-N6)-methyltransferase</fullName>
        <ecNumber evidence="6">2.1.1.223</ecNumber>
    </recommendedName>
    <alternativeName>
        <fullName evidence="6">tRNA m6A37 methyltransferase</fullName>
    </alternativeName>
</protein>
<dbReference type="PANTHER" id="PTHR47739">
    <property type="entry name" value="TRNA1(VAL) (ADENINE(37)-N6)-METHYLTRANSFERASE"/>
    <property type="match status" value="1"/>
</dbReference>
<dbReference type="EC" id="2.1.1.223" evidence="6"/>
<keyword evidence="1 6" id="KW-0963">Cytoplasm</keyword>
<name>A0A9X1UWI9_9FLAO</name>
<dbReference type="GO" id="GO:0032259">
    <property type="term" value="P:methylation"/>
    <property type="evidence" value="ECO:0007669"/>
    <property type="project" value="UniProtKB-KW"/>
</dbReference>
<feature type="domain" description="Methyltransferase small" evidence="7">
    <location>
        <begin position="37"/>
        <end position="125"/>
    </location>
</feature>
<dbReference type="InterPro" id="IPR007848">
    <property type="entry name" value="Small_mtfrase_dom"/>
</dbReference>
<evidence type="ECO:0000256" key="1">
    <source>
        <dbReference type="ARBA" id="ARBA00022490"/>
    </source>
</evidence>
<organism evidence="8 9">
    <name type="scientific">Christiangramia crocea</name>
    <dbReference type="NCBI Taxonomy" id="2904124"/>
    <lineage>
        <taxon>Bacteria</taxon>
        <taxon>Pseudomonadati</taxon>
        <taxon>Bacteroidota</taxon>
        <taxon>Flavobacteriia</taxon>
        <taxon>Flavobacteriales</taxon>
        <taxon>Flavobacteriaceae</taxon>
        <taxon>Christiangramia</taxon>
    </lineage>
</organism>
<keyword evidence="3 6" id="KW-0808">Transferase</keyword>
<evidence type="ECO:0000256" key="2">
    <source>
        <dbReference type="ARBA" id="ARBA00022603"/>
    </source>
</evidence>
<keyword evidence="9" id="KW-1185">Reference proteome</keyword>
<dbReference type="RefSeq" id="WP_240097975.1">
    <property type="nucleotide sequence ID" value="NZ_JAJSON010000018.1"/>
</dbReference>
<comment type="caution">
    <text evidence="8">The sequence shown here is derived from an EMBL/GenBank/DDBJ whole genome shotgun (WGS) entry which is preliminary data.</text>
</comment>
<dbReference type="GO" id="GO:0005737">
    <property type="term" value="C:cytoplasm"/>
    <property type="evidence" value="ECO:0007669"/>
    <property type="project" value="UniProtKB-SubCell"/>
</dbReference>
<dbReference type="InterPro" id="IPR022882">
    <property type="entry name" value="tRNA_adenine-N6_MeTrfase"/>
</dbReference>
<dbReference type="InterPro" id="IPR050210">
    <property type="entry name" value="tRNA_Adenine-N(6)_MTase"/>
</dbReference>
<dbReference type="SUPFAM" id="SSF53335">
    <property type="entry name" value="S-adenosyl-L-methionine-dependent methyltransferases"/>
    <property type="match status" value="1"/>
</dbReference>
<dbReference type="GO" id="GO:0016430">
    <property type="term" value="F:tRNA (adenine-N6)-methyltransferase activity"/>
    <property type="evidence" value="ECO:0007669"/>
    <property type="project" value="UniProtKB-UniRule"/>
</dbReference>
<dbReference type="InterPro" id="IPR029063">
    <property type="entry name" value="SAM-dependent_MTases_sf"/>
</dbReference>
<gene>
    <name evidence="8" type="ORF">LU635_08075</name>
</gene>
<dbReference type="CDD" id="cd02440">
    <property type="entry name" value="AdoMet_MTases"/>
    <property type="match status" value="1"/>
</dbReference>
<accession>A0A9X1UWI9</accession>
<reference evidence="8" key="1">
    <citation type="submission" date="2021-12" db="EMBL/GenBank/DDBJ databases">
        <title>Description of Gramella crocea sp. nov., a new bacterium isolated from activated sludge.</title>
        <authorList>
            <person name="Zhang X."/>
        </authorList>
    </citation>
    <scope>NUCLEOTIDE SEQUENCE</scope>
    <source>
        <strain evidence="8">YB25</strain>
    </source>
</reference>
<dbReference type="GO" id="GO:0008033">
    <property type="term" value="P:tRNA processing"/>
    <property type="evidence" value="ECO:0007669"/>
    <property type="project" value="UniProtKB-UniRule"/>
</dbReference>
<dbReference type="Proteomes" id="UP001139344">
    <property type="component" value="Unassembled WGS sequence"/>
</dbReference>
<keyword evidence="4 6" id="KW-0949">S-adenosyl-L-methionine</keyword>
<comment type="similarity">
    <text evidence="6">Belongs to the methyltransferase superfamily. tRNA (adenine-N(6)-)-methyltransferase family.</text>
</comment>
<evidence type="ECO:0000256" key="6">
    <source>
        <dbReference type="HAMAP-Rule" id="MF_01872"/>
    </source>
</evidence>
<dbReference type="InterPro" id="IPR002052">
    <property type="entry name" value="DNA_methylase_N6_adenine_CS"/>
</dbReference>
<dbReference type="EMBL" id="JAJSON010000018">
    <property type="protein sequence ID" value="MCG9971589.1"/>
    <property type="molecule type" value="Genomic_DNA"/>
</dbReference>
<dbReference type="HAMAP" id="MF_01872">
    <property type="entry name" value="tRNA_methyltr_YfiC"/>
    <property type="match status" value="1"/>
</dbReference>
<dbReference type="PROSITE" id="PS00092">
    <property type="entry name" value="N6_MTASE"/>
    <property type="match status" value="1"/>
</dbReference>
<keyword evidence="2 6" id="KW-0489">Methyltransferase</keyword>
<evidence type="ECO:0000256" key="5">
    <source>
        <dbReference type="ARBA" id="ARBA00022694"/>
    </source>
</evidence>
<evidence type="ECO:0000259" key="7">
    <source>
        <dbReference type="Pfam" id="PF05175"/>
    </source>
</evidence>